<keyword evidence="6" id="KW-1133">Transmembrane helix</keyword>
<feature type="active site" evidence="5">
    <location>
        <position position="95"/>
    </location>
</feature>
<accession>A0A2H0WXJ9</accession>
<dbReference type="Proteomes" id="UP000229675">
    <property type="component" value="Unassembled WGS sequence"/>
</dbReference>
<gene>
    <name evidence="8" type="primary">lepB</name>
    <name evidence="8" type="ORF">COT59_00820</name>
</gene>
<dbReference type="NCBIfam" id="TIGR02227">
    <property type="entry name" value="sigpep_I_bact"/>
    <property type="match status" value="1"/>
</dbReference>
<keyword evidence="6" id="KW-0472">Membrane</keyword>
<dbReference type="GO" id="GO:0009003">
    <property type="term" value="F:signal peptidase activity"/>
    <property type="evidence" value="ECO:0007669"/>
    <property type="project" value="UniProtKB-EC"/>
</dbReference>
<dbReference type="SUPFAM" id="SSF51306">
    <property type="entry name" value="LexA/Signal peptidase"/>
    <property type="match status" value="1"/>
</dbReference>
<dbReference type="InterPro" id="IPR036286">
    <property type="entry name" value="LexA/Signal_pep-like_sf"/>
</dbReference>
<evidence type="ECO:0000256" key="5">
    <source>
        <dbReference type="PIRSR" id="PIRSR600223-1"/>
    </source>
</evidence>
<evidence type="ECO:0000256" key="2">
    <source>
        <dbReference type="ARBA" id="ARBA00009370"/>
    </source>
</evidence>
<reference evidence="9" key="1">
    <citation type="submission" date="2017-09" db="EMBL/GenBank/DDBJ databases">
        <title>Depth-based differentiation of microbial function through sediment-hosted aquifers and enrichment of novel symbionts in the deep terrestrial subsurface.</title>
        <authorList>
            <person name="Probst A.J."/>
            <person name="Ladd B."/>
            <person name="Jarett J.K."/>
            <person name="Geller-Mcgrath D.E."/>
            <person name="Sieber C.M.K."/>
            <person name="Emerson J.B."/>
            <person name="Anantharaman K."/>
            <person name="Thomas B.C."/>
            <person name="Malmstrom R."/>
            <person name="Stieglmeier M."/>
            <person name="Klingl A."/>
            <person name="Woyke T."/>
            <person name="Ryan C.M."/>
            <person name="Banfield J.F."/>
        </authorList>
    </citation>
    <scope>NUCLEOTIDE SEQUENCE [LARGE SCALE GENOMIC DNA]</scope>
</reference>
<evidence type="ECO:0000256" key="6">
    <source>
        <dbReference type="RuleBase" id="RU362042"/>
    </source>
</evidence>
<name>A0A2H0WXJ9_9BACT</name>
<dbReference type="PRINTS" id="PR00727">
    <property type="entry name" value="LEADERPTASE"/>
</dbReference>
<feature type="domain" description="Peptidase S26" evidence="7">
    <location>
        <begin position="44"/>
        <end position="180"/>
    </location>
</feature>
<sequence length="182" mass="20809">MVKIAKAKKYFWIALGAILIIGLGFYFWQTYGWKIGIDASCVNLEKHKIVGDSMEPLLRDGMKVKGLIGYYECNEIKKEEIAILGFLTREETFVKRIAGLPGDELIFEGEQAKLNGETLKNSSGEPYLFSERSQRIITIPLKDGKIPEERYFVLGEEKDASVFDSRQYGFVQKEHLKGRVIY</sequence>
<feature type="active site" evidence="5">
    <location>
        <position position="53"/>
    </location>
</feature>
<dbReference type="GO" id="GO:0004252">
    <property type="term" value="F:serine-type endopeptidase activity"/>
    <property type="evidence" value="ECO:0007669"/>
    <property type="project" value="InterPro"/>
</dbReference>
<dbReference type="Pfam" id="PF10502">
    <property type="entry name" value="Peptidase_S26"/>
    <property type="match status" value="1"/>
</dbReference>
<dbReference type="InterPro" id="IPR019757">
    <property type="entry name" value="Pept_S26A_signal_pept_1_Lys-AS"/>
</dbReference>
<keyword evidence="6" id="KW-0645">Protease</keyword>
<proteinExistence type="inferred from homology"/>
<evidence type="ECO:0000313" key="8">
    <source>
        <dbReference type="EMBL" id="PIS17400.1"/>
    </source>
</evidence>
<evidence type="ECO:0000259" key="7">
    <source>
        <dbReference type="Pfam" id="PF10502"/>
    </source>
</evidence>
<dbReference type="Gene3D" id="2.10.109.10">
    <property type="entry name" value="Umud Fragment, subunit A"/>
    <property type="match status" value="1"/>
</dbReference>
<dbReference type="AlphaFoldDB" id="A0A2H0WXJ9"/>
<dbReference type="PROSITE" id="PS00760">
    <property type="entry name" value="SPASE_I_2"/>
    <property type="match status" value="1"/>
</dbReference>
<evidence type="ECO:0000256" key="3">
    <source>
        <dbReference type="ARBA" id="ARBA00013208"/>
    </source>
</evidence>
<protein>
    <recommendedName>
        <fullName evidence="3 6">Signal peptidase I</fullName>
        <ecNumber evidence="3 6">3.4.21.89</ecNumber>
    </recommendedName>
</protein>
<keyword evidence="6" id="KW-0812">Transmembrane</keyword>
<dbReference type="EC" id="3.4.21.89" evidence="3 6"/>
<dbReference type="PANTHER" id="PTHR43390:SF1">
    <property type="entry name" value="CHLOROPLAST PROCESSING PEPTIDASE"/>
    <property type="match status" value="1"/>
</dbReference>
<comment type="subcellular location">
    <subcellularLocation>
        <location evidence="6">Membrane</location>
        <topology evidence="6">Single-pass type II membrane protein</topology>
    </subcellularLocation>
</comment>
<dbReference type="InterPro" id="IPR019533">
    <property type="entry name" value="Peptidase_S26"/>
</dbReference>
<evidence type="ECO:0000313" key="9">
    <source>
        <dbReference type="Proteomes" id="UP000229675"/>
    </source>
</evidence>
<feature type="transmembrane region" description="Helical" evidence="6">
    <location>
        <begin position="10"/>
        <end position="28"/>
    </location>
</feature>
<organism evidence="8 9">
    <name type="scientific">Candidatus Nealsonbacteria bacterium CG09_land_8_20_14_0_10_42_14</name>
    <dbReference type="NCBI Taxonomy" id="1974707"/>
    <lineage>
        <taxon>Bacteria</taxon>
        <taxon>Candidatus Nealsoniibacteriota</taxon>
    </lineage>
</organism>
<comment type="caution">
    <text evidence="8">The sequence shown here is derived from an EMBL/GenBank/DDBJ whole genome shotgun (WGS) entry which is preliminary data.</text>
</comment>
<dbReference type="EMBL" id="PEZD01000020">
    <property type="protein sequence ID" value="PIS17400.1"/>
    <property type="molecule type" value="Genomic_DNA"/>
</dbReference>
<dbReference type="GO" id="GO:0016020">
    <property type="term" value="C:membrane"/>
    <property type="evidence" value="ECO:0007669"/>
    <property type="project" value="UniProtKB-SubCell"/>
</dbReference>
<dbReference type="PANTHER" id="PTHR43390">
    <property type="entry name" value="SIGNAL PEPTIDASE I"/>
    <property type="match status" value="1"/>
</dbReference>
<keyword evidence="4 6" id="KW-0378">Hydrolase</keyword>
<dbReference type="GO" id="GO:0006465">
    <property type="term" value="P:signal peptide processing"/>
    <property type="evidence" value="ECO:0007669"/>
    <property type="project" value="InterPro"/>
</dbReference>
<dbReference type="CDD" id="cd06462">
    <property type="entry name" value="Peptidase_S24_S26"/>
    <property type="match status" value="1"/>
</dbReference>
<evidence type="ECO:0000256" key="1">
    <source>
        <dbReference type="ARBA" id="ARBA00000677"/>
    </source>
</evidence>
<dbReference type="InterPro" id="IPR000223">
    <property type="entry name" value="Pept_S26A_signal_pept_1"/>
</dbReference>
<comment type="similarity">
    <text evidence="2 6">Belongs to the peptidase S26 family.</text>
</comment>
<evidence type="ECO:0000256" key="4">
    <source>
        <dbReference type="ARBA" id="ARBA00022801"/>
    </source>
</evidence>
<comment type="catalytic activity">
    <reaction evidence="1 6">
        <text>Cleavage of hydrophobic, N-terminal signal or leader sequences from secreted and periplasmic proteins.</text>
        <dbReference type="EC" id="3.4.21.89"/>
    </reaction>
</comment>